<reference evidence="1" key="1">
    <citation type="submission" date="2020-05" db="EMBL/GenBank/DDBJ databases">
        <authorList>
            <person name="Chiriac C."/>
            <person name="Salcher M."/>
            <person name="Ghai R."/>
            <person name="Kavagutti S V."/>
        </authorList>
    </citation>
    <scope>NUCLEOTIDE SEQUENCE</scope>
</reference>
<name>A0A6J7NTM4_9ZZZZ</name>
<accession>A0A6J7NTM4</accession>
<gene>
    <name evidence="1" type="ORF">UFOPK4022_00308</name>
</gene>
<dbReference type="EMBL" id="CAFBOY010000023">
    <property type="protein sequence ID" value="CAB4993344.1"/>
    <property type="molecule type" value="Genomic_DNA"/>
</dbReference>
<dbReference type="AlphaFoldDB" id="A0A6J7NTM4"/>
<proteinExistence type="predicted"/>
<sequence>MQLAKPEHFRRVSLRVSPLLIFPMRCDTELSTRVHVICANLNLNSFSIGTNHCGVQGLIQIEFWHCNVIFKSTWDWAPPCVDRAKHCIAISHIVDQDSNSNKVIDVIEISTTNNHLLIHAKEVLFASCHSCVDGIASQILLNAVNHFCCQCIT</sequence>
<protein>
    <submittedName>
        <fullName evidence="1">Unannotated protein</fullName>
    </submittedName>
</protein>
<organism evidence="1">
    <name type="scientific">freshwater metagenome</name>
    <dbReference type="NCBI Taxonomy" id="449393"/>
    <lineage>
        <taxon>unclassified sequences</taxon>
        <taxon>metagenomes</taxon>
        <taxon>ecological metagenomes</taxon>
    </lineage>
</organism>
<evidence type="ECO:0000313" key="1">
    <source>
        <dbReference type="EMBL" id="CAB4993344.1"/>
    </source>
</evidence>